<dbReference type="RefSeq" id="WP_322878254.1">
    <property type="nucleotide sequence ID" value="NZ_JAVMIP010000008.1"/>
</dbReference>
<keyword evidence="3" id="KW-1185">Reference proteome</keyword>
<evidence type="ECO:0000259" key="1">
    <source>
        <dbReference type="Pfam" id="PF12728"/>
    </source>
</evidence>
<dbReference type="Proteomes" id="UP001268256">
    <property type="component" value="Unassembled WGS sequence"/>
</dbReference>
<dbReference type="AlphaFoldDB" id="A0AAE4JZM4"/>
<proteinExistence type="predicted"/>
<feature type="domain" description="Helix-turn-helix" evidence="1">
    <location>
        <begin position="5"/>
        <end position="56"/>
    </location>
</feature>
<gene>
    <name evidence="2" type="ORF">RIF25_09265</name>
</gene>
<name>A0AAE4JZM4_9CYAN</name>
<dbReference type="EMBL" id="JAVMIP010000008">
    <property type="protein sequence ID" value="MDS3860997.1"/>
    <property type="molecule type" value="Genomic_DNA"/>
</dbReference>
<dbReference type="Pfam" id="PF12728">
    <property type="entry name" value="HTH_17"/>
    <property type="match status" value="1"/>
</dbReference>
<reference evidence="3" key="1">
    <citation type="submission" date="2023-07" db="EMBL/GenBank/DDBJ databases">
        <authorList>
            <person name="Luz R."/>
            <person name="Cordeiro R."/>
            <person name="Fonseca A."/>
            <person name="Goncalves V."/>
        </authorList>
    </citation>
    <scope>NUCLEOTIDE SEQUENCE [LARGE SCALE GENOMIC DNA]</scope>
    <source>
        <strain evidence="3">BACA0444</strain>
    </source>
</reference>
<accession>A0AAE4JZM4</accession>
<organism evidence="2 3">
    <name type="scientific">Pseudocalidococcus azoricus BACA0444</name>
    <dbReference type="NCBI Taxonomy" id="2918990"/>
    <lineage>
        <taxon>Bacteria</taxon>
        <taxon>Bacillati</taxon>
        <taxon>Cyanobacteriota</taxon>
        <taxon>Cyanophyceae</taxon>
        <taxon>Acaryochloridales</taxon>
        <taxon>Thermosynechococcaceae</taxon>
        <taxon>Pseudocalidococcus</taxon>
        <taxon>Pseudocalidococcus azoricus</taxon>
    </lineage>
</organism>
<evidence type="ECO:0000313" key="3">
    <source>
        <dbReference type="Proteomes" id="UP001268256"/>
    </source>
</evidence>
<dbReference type="InterPro" id="IPR041657">
    <property type="entry name" value="HTH_17"/>
</dbReference>
<sequence length="79" mass="9191">MTDFLSESELAERLVVCPKTVYRITKKSLIPGVHYVRIGNRKRYDWEAIRHFLASESSGNLAAHNRFCQGRLKQLEKVK</sequence>
<evidence type="ECO:0000313" key="2">
    <source>
        <dbReference type="EMBL" id="MDS3860997.1"/>
    </source>
</evidence>
<comment type="caution">
    <text evidence="2">The sequence shown here is derived from an EMBL/GenBank/DDBJ whole genome shotgun (WGS) entry which is preliminary data.</text>
</comment>
<protein>
    <submittedName>
        <fullName evidence="2">Helix-turn-helix domain-containing protein</fullName>
    </submittedName>
</protein>